<feature type="domain" description="POTRA" evidence="10">
    <location>
        <begin position="26"/>
        <end position="104"/>
    </location>
</feature>
<dbReference type="PROSITE" id="PS51779">
    <property type="entry name" value="POTRA"/>
    <property type="match status" value="4"/>
</dbReference>
<dbReference type="Gene3D" id="2.40.160.50">
    <property type="entry name" value="membrane protein fhac: a member of the omp85/tpsb transporter family"/>
    <property type="match status" value="1"/>
</dbReference>
<comment type="subcellular location">
    <subcellularLocation>
        <location evidence="1">Membrane</location>
    </subcellularLocation>
</comment>
<name>A0A6P1M1P9_9BACT</name>
<dbReference type="PIRSF" id="PIRSF006076">
    <property type="entry name" value="OM_assembly_OMP85"/>
    <property type="match status" value="1"/>
</dbReference>
<keyword evidence="2" id="KW-1134">Transmembrane beta strand</keyword>
<evidence type="ECO:0000256" key="5">
    <source>
        <dbReference type="ARBA" id="ARBA00022737"/>
    </source>
</evidence>
<gene>
    <name evidence="11" type="primary">bamA</name>
    <name evidence="11" type="ORF">GT409_03245</name>
</gene>
<reference evidence="11 12" key="1">
    <citation type="submission" date="2020-01" db="EMBL/GenBank/DDBJ databases">
        <title>Ponticoccus aerotolerans gen. nov., sp. nov., an anaerobic bacterium and proposal of Ponticoccusceae fam. nov., Ponticoccusles ord. nov. and Ponticoccuse classis nov. in the phylum Kiritimatiellaeota.</title>
        <authorList>
            <person name="Zhou L.Y."/>
            <person name="Du Z.J."/>
        </authorList>
    </citation>
    <scope>NUCLEOTIDE SEQUENCE [LARGE SCALE GENOMIC DNA]</scope>
    <source>
        <strain evidence="11 12">S-5007</strain>
    </source>
</reference>
<evidence type="ECO:0000256" key="8">
    <source>
        <dbReference type="NCBIfam" id="TIGR03303"/>
    </source>
</evidence>
<keyword evidence="3" id="KW-0812">Transmembrane</keyword>
<evidence type="ECO:0000313" key="11">
    <source>
        <dbReference type="EMBL" id="QHI68510.1"/>
    </source>
</evidence>
<dbReference type="Proteomes" id="UP000464954">
    <property type="component" value="Chromosome"/>
</dbReference>
<dbReference type="PANTHER" id="PTHR12815:SF47">
    <property type="entry name" value="TRANSLOCATION AND ASSEMBLY MODULE SUBUNIT TAMA"/>
    <property type="match status" value="1"/>
</dbReference>
<protein>
    <recommendedName>
        <fullName evidence="8">Outer membrane protein assembly factor BamA</fullName>
    </recommendedName>
</protein>
<dbReference type="InterPro" id="IPR034746">
    <property type="entry name" value="POTRA"/>
</dbReference>
<evidence type="ECO:0000256" key="9">
    <source>
        <dbReference type="SAM" id="SignalP"/>
    </source>
</evidence>
<evidence type="ECO:0000256" key="3">
    <source>
        <dbReference type="ARBA" id="ARBA00022692"/>
    </source>
</evidence>
<dbReference type="NCBIfam" id="TIGR03303">
    <property type="entry name" value="OM_YaeT"/>
    <property type="match status" value="1"/>
</dbReference>
<feature type="domain" description="POTRA" evidence="10">
    <location>
        <begin position="303"/>
        <end position="381"/>
    </location>
</feature>
<dbReference type="Pfam" id="PF01103">
    <property type="entry name" value="Omp85"/>
    <property type="match status" value="1"/>
</dbReference>
<feature type="domain" description="POTRA" evidence="10">
    <location>
        <begin position="384"/>
        <end position="457"/>
    </location>
</feature>
<proteinExistence type="predicted"/>
<evidence type="ECO:0000256" key="6">
    <source>
        <dbReference type="ARBA" id="ARBA00023136"/>
    </source>
</evidence>
<dbReference type="InterPro" id="IPR000184">
    <property type="entry name" value="Bac_surfAg_D15"/>
</dbReference>
<dbReference type="RefSeq" id="WP_160626902.1">
    <property type="nucleotide sequence ID" value="NZ_CP047593.1"/>
</dbReference>
<dbReference type="Pfam" id="PF07244">
    <property type="entry name" value="POTRA"/>
    <property type="match status" value="4"/>
</dbReference>
<feature type="chain" id="PRO_5026888794" description="Outer membrane protein assembly factor BamA" evidence="9">
    <location>
        <begin position="25"/>
        <end position="796"/>
    </location>
</feature>
<evidence type="ECO:0000259" key="10">
    <source>
        <dbReference type="PROSITE" id="PS51779"/>
    </source>
</evidence>
<dbReference type="GO" id="GO:0009279">
    <property type="term" value="C:cell outer membrane"/>
    <property type="evidence" value="ECO:0007669"/>
    <property type="project" value="UniProtKB-UniRule"/>
</dbReference>
<sequence length="796" mass="89273">MTKKTCRFVRLFVGGMLLSSAGWAAVTIDDIRIENPEKVELDASFVRAYTSLQAGQAVDNEDQLNTAVAKDVDNLRRSGRFSYVRAFIEQDDGRLTLVYSVVPRFRLRKIEVVGAKKISSRKLKNQLELNLGDYVDDAIVGEKVHKLEAYCREHKYPDAAATWNLTPDEETGAADLQVSVDEGEKLRVKKITLEGDRFLSDSFAAKTGRFFKRLVPSLGSSSKEDAWFVSNEVRSQLNQKETFWITPWFGAYRPELVDADLAVLQKFYMDKGFLDVSVEAPEVDSHGRGRLELTYRISEGGQYRIGKIELEGAELFEPDVLKKQIFLKSGDIAAQSALDAAAAAVRRYYGNRGYVRSWVVPVIQTNPDTLVADVTLQIQEGRLATIHKIDIRGNEKTKDEVIRRELAVFPGEKFHEQKVETSERRLKNLGYFESVDSSYVPAEGTNTYDLAFKVKEKAMGSFLIGAGFSSVDALVGFAELSHGNFDIKHWPPVGDGQKMKVRVQAGSSRNDVEVSFVEPWFLDRKLSLGVDLYHRTAEYYSDDYDLETTGARVSLSKPLGPFVRGTLSYSLENFDVQDITAPSNSFLATQAGSSLKSTVGATVSRDTRDQFFIPTRGNQSSISVEVAGGPLGGDVETVLTEAKTSQFWPLWNDHVLNVRGSLSSVDSYGDEEVPIFDRLYLGGPRTLRGFDYRDVSPRDPNNNNEPYGGRASWFASAEYTVPLWDKIRGAIFYDIGAVGEDPFEFFDPEINSCYGIGARFDLPMFPLRLDYAFPHLTDEYNENASPRWNFMLGYTF</sequence>
<feature type="domain" description="POTRA" evidence="10">
    <location>
        <begin position="105"/>
        <end position="183"/>
    </location>
</feature>
<dbReference type="KEGG" id="taer:GT409_03245"/>
<keyword evidence="5" id="KW-0677">Repeat</keyword>
<evidence type="ECO:0000256" key="2">
    <source>
        <dbReference type="ARBA" id="ARBA00022452"/>
    </source>
</evidence>
<dbReference type="GO" id="GO:0071709">
    <property type="term" value="P:membrane assembly"/>
    <property type="evidence" value="ECO:0007669"/>
    <property type="project" value="InterPro"/>
</dbReference>
<dbReference type="Gene3D" id="3.10.20.310">
    <property type="entry name" value="membrane protein fhac"/>
    <property type="match status" value="5"/>
</dbReference>
<dbReference type="InterPro" id="IPR039910">
    <property type="entry name" value="D15-like"/>
</dbReference>
<keyword evidence="7" id="KW-0998">Cell outer membrane</keyword>
<keyword evidence="6" id="KW-0472">Membrane</keyword>
<evidence type="ECO:0000313" key="12">
    <source>
        <dbReference type="Proteomes" id="UP000464954"/>
    </source>
</evidence>
<organism evidence="11 12">
    <name type="scientific">Tichowtungia aerotolerans</name>
    <dbReference type="NCBI Taxonomy" id="2697043"/>
    <lineage>
        <taxon>Bacteria</taxon>
        <taxon>Pseudomonadati</taxon>
        <taxon>Kiritimatiellota</taxon>
        <taxon>Tichowtungiia</taxon>
        <taxon>Tichowtungiales</taxon>
        <taxon>Tichowtungiaceae</taxon>
        <taxon>Tichowtungia</taxon>
    </lineage>
</organism>
<feature type="signal peptide" evidence="9">
    <location>
        <begin position="1"/>
        <end position="24"/>
    </location>
</feature>
<evidence type="ECO:0000256" key="4">
    <source>
        <dbReference type="ARBA" id="ARBA00022729"/>
    </source>
</evidence>
<dbReference type="PANTHER" id="PTHR12815">
    <property type="entry name" value="SORTING AND ASSEMBLY MACHINERY SAMM50 PROTEIN FAMILY MEMBER"/>
    <property type="match status" value="1"/>
</dbReference>
<evidence type="ECO:0000256" key="1">
    <source>
        <dbReference type="ARBA" id="ARBA00004370"/>
    </source>
</evidence>
<dbReference type="AlphaFoldDB" id="A0A6P1M1P9"/>
<dbReference type="EMBL" id="CP047593">
    <property type="protein sequence ID" value="QHI68510.1"/>
    <property type="molecule type" value="Genomic_DNA"/>
</dbReference>
<evidence type="ECO:0000256" key="7">
    <source>
        <dbReference type="ARBA" id="ARBA00023237"/>
    </source>
</evidence>
<dbReference type="InterPro" id="IPR023707">
    <property type="entry name" value="OM_assembly_BamA"/>
</dbReference>
<keyword evidence="12" id="KW-1185">Reference proteome</keyword>
<keyword evidence="4 9" id="KW-0732">Signal</keyword>
<dbReference type="InterPro" id="IPR010827">
    <property type="entry name" value="BamA/TamA_POTRA"/>
</dbReference>
<accession>A0A6P1M1P9</accession>